<name>A0A949K5Z6_9FIRM</name>
<dbReference type="SUPFAM" id="SSF52540">
    <property type="entry name" value="P-loop containing nucleoside triphosphate hydrolases"/>
    <property type="match status" value="2"/>
</dbReference>
<dbReference type="Gene3D" id="3.40.50.300">
    <property type="entry name" value="P-loop containing nucleotide triphosphate hydrolases"/>
    <property type="match status" value="2"/>
</dbReference>
<dbReference type="InterPro" id="IPR027417">
    <property type="entry name" value="P-loop_NTPase"/>
</dbReference>
<dbReference type="CDD" id="cd03216">
    <property type="entry name" value="ABC_Carb_Monos_I"/>
    <property type="match status" value="1"/>
</dbReference>
<dbReference type="GO" id="GO:0016887">
    <property type="term" value="F:ATP hydrolysis activity"/>
    <property type="evidence" value="ECO:0007669"/>
    <property type="project" value="InterPro"/>
</dbReference>
<keyword evidence="6" id="KW-0547">Nucleotide-binding</keyword>
<evidence type="ECO:0000256" key="8">
    <source>
        <dbReference type="ARBA" id="ARBA00022967"/>
    </source>
</evidence>
<dbReference type="EMBL" id="JAHQCW010000003">
    <property type="protein sequence ID" value="MBU9735457.1"/>
    <property type="molecule type" value="Genomic_DNA"/>
</dbReference>
<dbReference type="PANTHER" id="PTHR43790">
    <property type="entry name" value="CARBOHYDRATE TRANSPORT ATP-BINDING PROTEIN MG119-RELATED"/>
    <property type="match status" value="1"/>
</dbReference>
<dbReference type="AlphaFoldDB" id="A0A949K5Z6"/>
<evidence type="ECO:0000256" key="2">
    <source>
        <dbReference type="ARBA" id="ARBA00022448"/>
    </source>
</evidence>
<evidence type="ECO:0000313" key="12">
    <source>
        <dbReference type="Proteomes" id="UP000712157"/>
    </source>
</evidence>
<dbReference type="CDD" id="cd03215">
    <property type="entry name" value="ABC_Carb_Monos_II"/>
    <property type="match status" value="1"/>
</dbReference>
<evidence type="ECO:0000256" key="9">
    <source>
        <dbReference type="ARBA" id="ARBA00023136"/>
    </source>
</evidence>
<evidence type="ECO:0000256" key="5">
    <source>
        <dbReference type="ARBA" id="ARBA00022737"/>
    </source>
</evidence>
<dbReference type="PANTHER" id="PTHR43790:SF3">
    <property type="entry name" value="D-ALLOSE IMPORT ATP-BINDING PROTEIN ALSA-RELATED"/>
    <property type="match status" value="1"/>
</dbReference>
<evidence type="ECO:0000259" key="10">
    <source>
        <dbReference type="PROSITE" id="PS50893"/>
    </source>
</evidence>
<keyword evidence="7 11" id="KW-0067">ATP-binding</keyword>
<keyword evidence="4" id="KW-0762">Sugar transport</keyword>
<dbReference type="InterPro" id="IPR003439">
    <property type="entry name" value="ABC_transporter-like_ATP-bd"/>
</dbReference>
<dbReference type="GO" id="GO:0005886">
    <property type="term" value="C:plasma membrane"/>
    <property type="evidence" value="ECO:0007669"/>
    <property type="project" value="UniProtKB-SubCell"/>
</dbReference>
<sequence length="495" mass="55316">MSDVILKLNDICKSFFSVEVLHHVNLELRQGEILGLVGENGAGKSTLMNILGGIFPMSAGSIEFLGEPYEPASPKYATEKGIAFIHQELNLFTNLSVAENMFIDNFPTGFLGRIDKKKIRAKSQEYIDKYDLNVRASAKMGNLPMGSRQMVEIAKALMKNAKVIIFDEPTTSLSNREKEKLFKAIRELKENGVSIIYISHILEDVLLLCDRISVLRDGKVVHTDKRERYDRAGLIRDMVGRELTQVYPSVEKEIHDKVLEVKDLNCAGFVKGVSFCLREGEVLGLFGLMGAGRTQILRAVFGLDPKESGEVRVFGEEVKKPSPGECIHRGMAFITENRREEGLLMPRPVSTNLLMVKNEELAGSMGVVDTKEEAELCRKMVKTLDIKTARPDQQAANSLSGGNQQKVVMGKWLLKEPKIFLVDEPTHGVDVGAKYEIYRLILNMAKEGSAILVVSSEMQELMGICDRILVLSNGRLTGEVRKEDYSQERIMKFAL</sequence>
<feature type="domain" description="ABC transporter" evidence="10">
    <location>
        <begin position="254"/>
        <end position="494"/>
    </location>
</feature>
<organism evidence="11 12">
    <name type="scientific">Diplocloster agilis</name>
    <dbReference type="NCBI Taxonomy" id="2850323"/>
    <lineage>
        <taxon>Bacteria</taxon>
        <taxon>Bacillati</taxon>
        <taxon>Bacillota</taxon>
        <taxon>Clostridia</taxon>
        <taxon>Lachnospirales</taxon>
        <taxon>Lachnospiraceae</taxon>
        <taxon>Diplocloster</taxon>
    </lineage>
</organism>
<keyword evidence="5" id="KW-0677">Repeat</keyword>
<dbReference type="InterPro" id="IPR017871">
    <property type="entry name" value="ABC_transporter-like_CS"/>
</dbReference>
<dbReference type="PROSITE" id="PS00211">
    <property type="entry name" value="ABC_TRANSPORTER_1"/>
    <property type="match status" value="1"/>
</dbReference>
<feature type="domain" description="ABC transporter" evidence="10">
    <location>
        <begin position="6"/>
        <end position="242"/>
    </location>
</feature>
<reference evidence="11" key="1">
    <citation type="submission" date="2021-06" db="EMBL/GenBank/DDBJ databases">
        <title>Description of novel taxa of the family Lachnospiraceae.</title>
        <authorList>
            <person name="Chaplin A.V."/>
            <person name="Sokolova S.R."/>
            <person name="Pikina A.P."/>
            <person name="Korzhanova M."/>
            <person name="Belova V."/>
            <person name="Korostin D."/>
            <person name="Efimov B.A."/>
        </authorList>
    </citation>
    <scope>NUCLEOTIDE SEQUENCE</scope>
    <source>
        <strain evidence="11">ASD5720</strain>
    </source>
</reference>
<evidence type="ECO:0000256" key="6">
    <source>
        <dbReference type="ARBA" id="ARBA00022741"/>
    </source>
</evidence>
<evidence type="ECO:0000256" key="4">
    <source>
        <dbReference type="ARBA" id="ARBA00022597"/>
    </source>
</evidence>
<evidence type="ECO:0000256" key="7">
    <source>
        <dbReference type="ARBA" id="ARBA00022840"/>
    </source>
</evidence>
<protein>
    <submittedName>
        <fullName evidence="11">Sugar ABC transporter ATP-binding protein</fullName>
    </submittedName>
</protein>
<dbReference type="PROSITE" id="PS50893">
    <property type="entry name" value="ABC_TRANSPORTER_2"/>
    <property type="match status" value="2"/>
</dbReference>
<dbReference type="InterPro" id="IPR003593">
    <property type="entry name" value="AAA+_ATPase"/>
</dbReference>
<dbReference type="GO" id="GO:0005524">
    <property type="term" value="F:ATP binding"/>
    <property type="evidence" value="ECO:0007669"/>
    <property type="project" value="UniProtKB-KW"/>
</dbReference>
<keyword evidence="12" id="KW-1185">Reference proteome</keyword>
<comment type="subcellular location">
    <subcellularLocation>
        <location evidence="1">Cell membrane</location>
        <topology evidence="1">Peripheral membrane protein</topology>
    </subcellularLocation>
</comment>
<dbReference type="Pfam" id="PF00005">
    <property type="entry name" value="ABC_tran"/>
    <property type="match status" value="2"/>
</dbReference>
<comment type="caution">
    <text evidence="11">The sequence shown here is derived from an EMBL/GenBank/DDBJ whole genome shotgun (WGS) entry which is preliminary data.</text>
</comment>
<gene>
    <name evidence="11" type="ORF">KTH89_02845</name>
</gene>
<keyword evidence="3" id="KW-1003">Cell membrane</keyword>
<keyword evidence="8" id="KW-1278">Translocase</keyword>
<dbReference type="Proteomes" id="UP000712157">
    <property type="component" value="Unassembled WGS sequence"/>
</dbReference>
<evidence type="ECO:0000256" key="1">
    <source>
        <dbReference type="ARBA" id="ARBA00004202"/>
    </source>
</evidence>
<dbReference type="RefSeq" id="WP_238720549.1">
    <property type="nucleotide sequence ID" value="NZ_JAHQCW010000003.1"/>
</dbReference>
<keyword evidence="2" id="KW-0813">Transport</keyword>
<dbReference type="FunFam" id="3.40.50.300:FF:000127">
    <property type="entry name" value="Ribose import ATP-binding protein RbsA"/>
    <property type="match status" value="1"/>
</dbReference>
<accession>A0A949K5Z6</accession>
<evidence type="ECO:0000256" key="3">
    <source>
        <dbReference type="ARBA" id="ARBA00022475"/>
    </source>
</evidence>
<dbReference type="SMART" id="SM00382">
    <property type="entry name" value="AAA"/>
    <property type="match status" value="2"/>
</dbReference>
<proteinExistence type="predicted"/>
<dbReference type="InterPro" id="IPR050107">
    <property type="entry name" value="ABC_carbohydrate_import_ATPase"/>
</dbReference>
<evidence type="ECO:0000313" key="11">
    <source>
        <dbReference type="EMBL" id="MBU9735457.1"/>
    </source>
</evidence>
<keyword evidence="9" id="KW-0472">Membrane</keyword>